<feature type="transmembrane region" description="Helical" evidence="2">
    <location>
        <begin position="92"/>
        <end position="114"/>
    </location>
</feature>
<reference evidence="3 4" key="1">
    <citation type="journal article" date="2019" name="Int. J. Syst. Evol. Microbiol.">
        <title>The Global Catalogue of Microorganisms (GCM) 10K type strain sequencing project: providing services to taxonomists for standard genome sequencing and annotation.</title>
        <authorList>
            <consortium name="The Broad Institute Genomics Platform"/>
            <consortium name="The Broad Institute Genome Sequencing Center for Infectious Disease"/>
            <person name="Wu L."/>
            <person name="Ma J."/>
        </authorList>
    </citation>
    <scope>NUCLEOTIDE SEQUENCE [LARGE SCALE GENOMIC DNA]</scope>
    <source>
        <strain evidence="3 4">PSRA2</strain>
    </source>
</reference>
<dbReference type="Proteomes" id="UP001596406">
    <property type="component" value="Unassembled WGS sequence"/>
</dbReference>
<organism evidence="3 4">
    <name type="scientific">Halomarina ordinaria</name>
    <dbReference type="NCBI Taxonomy" id="3033939"/>
    <lineage>
        <taxon>Archaea</taxon>
        <taxon>Methanobacteriati</taxon>
        <taxon>Methanobacteriota</taxon>
        <taxon>Stenosarchaea group</taxon>
        <taxon>Halobacteria</taxon>
        <taxon>Halobacteriales</taxon>
        <taxon>Natronomonadaceae</taxon>
        <taxon>Halomarina</taxon>
    </lineage>
</organism>
<keyword evidence="2" id="KW-0812">Transmembrane</keyword>
<keyword evidence="2" id="KW-1133">Transmembrane helix</keyword>
<evidence type="ECO:0000256" key="2">
    <source>
        <dbReference type="SAM" id="Phobius"/>
    </source>
</evidence>
<gene>
    <name evidence="3" type="ORF">ACFQHK_11160</name>
</gene>
<feature type="region of interest" description="Disordered" evidence="1">
    <location>
        <begin position="1"/>
        <end position="34"/>
    </location>
</feature>
<comment type="caution">
    <text evidence="3">The sequence shown here is derived from an EMBL/GenBank/DDBJ whole genome shotgun (WGS) entry which is preliminary data.</text>
</comment>
<evidence type="ECO:0000256" key="1">
    <source>
        <dbReference type="SAM" id="MobiDB-lite"/>
    </source>
</evidence>
<evidence type="ECO:0000313" key="3">
    <source>
        <dbReference type="EMBL" id="MFC6837062.1"/>
    </source>
</evidence>
<name>A0ABD5UF17_9EURY</name>
<sequence length="161" mass="16894">MERRRTESRPSDERAGRPPPPDDDVHVTPAGRPPPIPDVIEWRCPHCSMHHPRNSVPCSRCGAPTLERVAVVLDPPETTVGLRGRLLSTGRAALPIAGLLLAVVGGAVVLYGGLIGTRTAAAVASGRLPPNARLLVLAGVVVLAVGAALMFAGTRGRVDRF</sequence>
<dbReference type="EMBL" id="JBHSXM010000001">
    <property type="protein sequence ID" value="MFC6837062.1"/>
    <property type="molecule type" value="Genomic_DNA"/>
</dbReference>
<protein>
    <recommendedName>
        <fullName evidence="5">RanBP2-type domain-containing protein</fullName>
    </recommendedName>
</protein>
<dbReference type="SUPFAM" id="SSF144206">
    <property type="entry name" value="NOB1 zinc finger-like"/>
    <property type="match status" value="1"/>
</dbReference>
<dbReference type="InterPro" id="IPR036283">
    <property type="entry name" value="NOB1_Zf-like_sf"/>
</dbReference>
<keyword evidence="2" id="KW-0472">Membrane</keyword>
<keyword evidence="4" id="KW-1185">Reference proteome</keyword>
<accession>A0ABD5UF17</accession>
<proteinExistence type="predicted"/>
<evidence type="ECO:0008006" key="5">
    <source>
        <dbReference type="Google" id="ProtNLM"/>
    </source>
</evidence>
<feature type="compositionally biased region" description="Basic and acidic residues" evidence="1">
    <location>
        <begin position="1"/>
        <end position="16"/>
    </location>
</feature>
<feature type="transmembrane region" description="Helical" evidence="2">
    <location>
        <begin position="134"/>
        <end position="152"/>
    </location>
</feature>
<evidence type="ECO:0000313" key="4">
    <source>
        <dbReference type="Proteomes" id="UP001596406"/>
    </source>
</evidence>
<dbReference type="AlphaFoldDB" id="A0ABD5UF17"/>